<evidence type="ECO:0000259" key="17">
    <source>
        <dbReference type="Pfam" id="PF25067"/>
    </source>
</evidence>
<dbReference type="GO" id="GO:0006357">
    <property type="term" value="P:regulation of transcription by RNA polymerase II"/>
    <property type="evidence" value="ECO:0007669"/>
    <property type="project" value="InterPro"/>
</dbReference>
<keyword evidence="5 10" id="KW-0805">Transcription regulation</keyword>
<feature type="region of interest" description="Disordered" evidence="11">
    <location>
        <begin position="976"/>
        <end position="1019"/>
    </location>
</feature>
<feature type="domain" description="Mediator of RNA polymerase II transcription subunit 14 RM6" evidence="15">
    <location>
        <begin position="798"/>
        <end position="863"/>
    </location>
</feature>
<dbReference type="GO" id="GO:0070847">
    <property type="term" value="C:core mediator complex"/>
    <property type="evidence" value="ECO:0007669"/>
    <property type="project" value="TreeGrafter"/>
</dbReference>
<gene>
    <name evidence="19" type="ORF">HUG17_10329</name>
</gene>
<comment type="caution">
    <text evidence="19">The sequence shown here is derived from an EMBL/GenBank/DDBJ whole genome shotgun (WGS) entry which is preliminary data.</text>
</comment>
<dbReference type="EMBL" id="SDOV01000010">
    <property type="protein sequence ID" value="KAH7636359.1"/>
    <property type="molecule type" value="Genomic_DNA"/>
</dbReference>
<feature type="compositionally biased region" description="Low complexity" evidence="11">
    <location>
        <begin position="1156"/>
        <end position="1197"/>
    </location>
</feature>
<dbReference type="Pfam" id="PF22981">
    <property type="entry name" value="RM2_Med14"/>
    <property type="match status" value="1"/>
</dbReference>
<evidence type="ECO:0000256" key="9">
    <source>
        <dbReference type="ARBA" id="ARBA00032007"/>
    </source>
</evidence>
<evidence type="ECO:0000256" key="4">
    <source>
        <dbReference type="ARBA" id="ARBA00022737"/>
    </source>
</evidence>
<feature type="domain" description="Mediator of RNA polymerase II transcription subunit 14 C-terminal" evidence="18">
    <location>
        <begin position="1362"/>
        <end position="1507"/>
    </location>
</feature>
<proteinExistence type="inferred from homology"/>
<feature type="domain" description="Mediator of RNA polymerase II transcription subunit 14 RM3" evidence="16">
    <location>
        <begin position="374"/>
        <end position="482"/>
    </location>
</feature>
<feature type="domain" description="Mediator of RNA polymerase II transcription subunit 14 RM8" evidence="14">
    <location>
        <begin position="1282"/>
        <end position="1346"/>
    </location>
</feature>
<evidence type="ECO:0000259" key="13">
    <source>
        <dbReference type="Pfam" id="PF22981"/>
    </source>
</evidence>
<comment type="function">
    <text evidence="10">Component of the Mediator complex, a coactivator involved in the regulated transcription of nearly all RNA polymerase II-dependent genes. Mediator functions as a bridge to convey information from gene-specific regulatory proteins to the basal RNA polymerase II transcription machinery. Mediator is recruited to promoters by direct interactions with regulatory proteins and serves as a scaffold for the assembly of a functional preinitiation complex with RNA polymerase II and the general transcription factors.</text>
</comment>
<dbReference type="Pfam" id="PF22984">
    <property type="entry name" value="RM6_Med14"/>
    <property type="match status" value="1"/>
</dbReference>
<reference evidence="19" key="1">
    <citation type="submission" date="2020-06" db="EMBL/GenBank/DDBJ databases">
        <authorList>
            <person name="Ji K."/>
            <person name="Li J."/>
        </authorList>
    </citation>
    <scope>NUCLEOTIDE SEQUENCE</scope>
    <source>
        <strain evidence="19">JKM2019</strain>
        <tissue evidence="19">Whole body</tissue>
    </source>
</reference>
<evidence type="ECO:0000256" key="8">
    <source>
        <dbReference type="ARBA" id="ARBA00023242"/>
    </source>
</evidence>
<evidence type="ECO:0000256" key="11">
    <source>
        <dbReference type="SAM" id="MobiDB-lite"/>
    </source>
</evidence>
<comment type="subcellular location">
    <subcellularLocation>
        <location evidence="1 10">Nucleus</location>
    </subcellularLocation>
</comment>
<feature type="compositionally biased region" description="Polar residues" evidence="11">
    <location>
        <begin position="1008"/>
        <end position="1019"/>
    </location>
</feature>
<evidence type="ECO:0000256" key="6">
    <source>
        <dbReference type="ARBA" id="ARBA00023159"/>
    </source>
</evidence>
<keyword evidence="7 10" id="KW-0804">Transcription</keyword>
<dbReference type="InterPro" id="IPR055114">
    <property type="entry name" value="Med14_RM6"/>
</dbReference>
<evidence type="ECO:0000256" key="7">
    <source>
        <dbReference type="ARBA" id="ARBA00023163"/>
    </source>
</evidence>
<comment type="subunit">
    <text evidence="10">Component of the Mediator complex.</text>
</comment>
<reference evidence="19" key="2">
    <citation type="journal article" date="2021" name="World Allergy Organ. J.">
        <title>Chromosome-level assembly of Dermatophagoides farinae genome and transcriptome reveals two novel allergens Der f 37 and Der f 39.</title>
        <authorList>
            <person name="Chen J."/>
            <person name="Cai Z."/>
            <person name="Fan D."/>
            <person name="Hu J."/>
            <person name="Hou Y."/>
            <person name="He Y."/>
            <person name="Zhang Z."/>
            <person name="Zhao Z."/>
            <person name="Gao P."/>
            <person name="Hu W."/>
            <person name="Sun J."/>
            <person name="Li J."/>
            <person name="Ji K."/>
        </authorList>
    </citation>
    <scope>NUCLEOTIDE SEQUENCE</scope>
    <source>
        <strain evidence="19">JKM2019</strain>
    </source>
</reference>
<dbReference type="GO" id="GO:0003712">
    <property type="term" value="F:transcription coregulator activity"/>
    <property type="evidence" value="ECO:0007669"/>
    <property type="project" value="UniProtKB-UniRule"/>
</dbReference>
<feature type="compositionally biased region" description="Polar residues" evidence="11">
    <location>
        <begin position="1096"/>
        <end position="1107"/>
    </location>
</feature>
<organism evidence="19">
    <name type="scientific">Dermatophagoides farinae</name>
    <name type="common">American house dust mite</name>
    <dbReference type="NCBI Taxonomy" id="6954"/>
    <lineage>
        <taxon>Eukaryota</taxon>
        <taxon>Metazoa</taxon>
        <taxon>Ecdysozoa</taxon>
        <taxon>Arthropoda</taxon>
        <taxon>Chelicerata</taxon>
        <taxon>Arachnida</taxon>
        <taxon>Acari</taxon>
        <taxon>Acariformes</taxon>
        <taxon>Sarcoptiformes</taxon>
        <taxon>Astigmata</taxon>
        <taxon>Psoroptidia</taxon>
        <taxon>Analgoidea</taxon>
        <taxon>Pyroglyphidae</taxon>
        <taxon>Dermatophagoidinae</taxon>
        <taxon>Dermatophagoides</taxon>
    </lineage>
</organism>
<dbReference type="Pfam" id="PF25067">
    <property type="entry name" value="RM5_Med14"/>
    <property type="match status" value="1"/>
</dbReference>
<accession>A0A9D4NPU3</accession>
<dbReference type="PANTHER" id="PTHR12809:SF2">
    <property type="entry name" value="MEDIATOR OF RNA POLYMERASE II TRANSCRIPTION SUBUNIT 14"/>
    <property type="match status" value="1"/>
</dbReference>
<evidence type="ECO:0000256" key="2">
    <source>
        <dbReference type="ARBA" id="ARBA00007813"/>
    </source>
</evidence>
<comment type="similarity">
    <text evidence="2 10">Belongs to the Mediator complex subunit 14 family.</text>
</comment>
<evidence type="ECO:0000256" key="1">
    <source>
        <dbReference type="ARBA" id="ARBA00004123"/>
    </source>
</evidence>
<feature type="compositionally biased region" description="Low complexity" evidence="11">
    <location>
        <begin position="1206"/>
        <end position="1218"/>
    </location>
</feature>
<dbReference type="Proteomes" id="UP000828236">
    <property type="component" value="Unassembled WGS sequence"/>
</dbReference>
<sequence length="1510" mass="171526">MAITIANQPTQLIPMAQVNNGQMPTQMVSIGNLLELAIKKTFRDLSLLAELLPRKTDMERKIEIMIFANRNRQLFVRLLSLVKWAGSASKVEKCSQIVSFLDKQSMLFTETADILARLSRETLVTARLPAFQLLAAVEVMTLGTYSRLPNIIRDRLVPPDPISNAEKRAALFQLNHIIQQRLVSSELPLQMRNIKIEFGRVTFTVTNEFSLTLTLLSDNANMPWKVLNIEILIEDKEINDIKDLVQPDQLNFIRGIVQTRLNENIKPLVEAYNILHTFCLGLQLQVLAFQSDSVYKRLKEFIYIDEYVSGKHLVLSYWKDQDKSSSSSSSSSYKLIVKIDPTEPSKPLQIQHIPEFIDSKAFLKSIQANILSIEKILLFTTHERSKLKLFDLKKLIEEKNSSLICELNELPAVLHISFIQPCMPSEQLLVSVDMLTGQFLVHIPQYEDCPLIADVESYLNKSIDRLFPMVDKLKMWITRERCKKTVEALPVRIMDSLPFPANYSHDILNIQGNKIYFIFTRHQDKCLMVIFDNDKSSSFNLWMDYYLLHLNNISITDNQPKTHSQSNTMDQFDQQECPKQFMEILKVLPLDSSSILQNYYYGNNDVDLPIMVNGAGMKRKSSMIDLPLVKRKKLPGYYITELAHIVSFCEEKLSYTCLSQELYKRNIHHQVVPDSNGCTHYIDIIKFPSCSWCPHELTEKILSNTLSCTIRLHGKSSRVWNVLISFASPPIQNLPVKEHCLRKIVNNSYDYTTLSQSVIVRMVDELLNDWTAIARLYDVVEKFSQEIKHNSLITNLSSIEIKSFSYKKISIGYGPNKSFFVSIYYKFSEKRFQLSFGVLQQAYSNTNPHIIISTQLQHEFNQHLSIVQLIHVLNYTLNPLLTIQNLKSIPLLGTVNSRPHWPVLSFCVLPEASTHIKLIYRNTYCLDIVMYADNLVSIRDGALSNFDNSKVISDFKPIQGLKAFLSKFIDKTIQTRRLSQTEDDNPPSPISQMEFTPNDNYMFPGSQIKPNSNIQPAINEPNLANRSSAVPLHSSPHTPASPLASVLSVHSNYAPSPGNFSLSSPPSHPGLQQQQANPMAPSPQMPQMEQSPASVFNINSPMNSNLATPSPSFLPTPSPGPTTSFHTQSPAPQFMSQNTPGSHESGIGSPFNQPNIPASLSAAQQSIASPVPNLWPASPSVSSRPSPRPAAASTQSPGGASLINNQQQQQQYQPQQIQSRSLPQKPWAAALPTMLTHQGFEMMCRPGNDSGPAASNIYYSYSQLERFLGSTFMRRHFSKPIEENLTVIPTMEPGTIMFKNDTLQFKIWMDFNTLLIHMFVKSISEMNQWTREELDIIQQYFETKIACAPFKPNSFNAFARFFNVPMRVLKDLIRIMRLELHPDPSLKWTAKISLTVPPFGFIHSASIGISAFSILKTKIIIFIQLTHKTPVQGQMMAAQPFILLLPLIYETSMNTLTLMNNLYERSQNQSLIQFVQKILKRCNDYAQNNVDCILYSAIREIMNTLQYPLQ</sequence>
<dbReference type="InterPro" id="IPR055113">
    <property type="entry name" value="Med14_RM2"/>
</dbReference>
<dbReference type="Pfam" id="PF25069">
    <property type="entry name" value="Med14_C"/>
    <property type="match status" value="1"/>
</dbReference>
<evidence type="ECO:0000259" key="18">
    <source>
        <dbReference type="Pfam" id="PF25069"/>
    </source>
</evidence>
<evidence type="ECO:0000259" key="15">
    <source>
        <dbReference type="Pfam" id="PF22984"/>
    </source>
</evidence>
<keyword evidence="8 10" id="KW-0539">Nucleus</keyword>
<dbReference type="Pfam" id="PF08638">
    <property type="entry name" value="Med14"/>
    <property type="match status" value="1"/>
</dbReference>
<dbReference type="InterPro" id="IPR055107">
    <property type="entry name" value="Med14_RM8"/>
</dbReference>
<dbReference type="InterPro" id="IPR013947">
    <property type="entry name" value="Mediator_Med14"/>
</dbReference>
<evidence type="ECO:0000259" key="16">
    <source>
        <dbReference type="Pfam" id="PF25065"/>
    </source>
</evidence>
<dbReference type="InterPro" id="IPR055122">
    <property type="entry name" value="Med14_N"/>
</dbReference>
<protein>
    <recommendedName>
        <fullName evidence="3 10">Mediator of RNA polymerase II transcription subunit 14</fullName>
    </recommendedName>
    <alternativeName>
        <fullName evidence="9 10">Mediator complex subunit 14</fullName>
    </alternativeName>
</protein>
<feature type="domain" description="Mediator of RNA polymerase II transcription subunit 14 RM5" evidence="17">
    <location>
        <begin position="668"/>
        <end position="753"/>
    </location>
</feature>
<evidence type="ECO:0000256" key="5">
    <source>
        <dbReference type="ARBA" id="ARBA00023015"/>
    </source>
</evidence>
<keyword evidence="4" id="KW-0677">Repeat</keyword>
<dbReference type="InterPro" id="IPR056879">
    <property type="entry name" value="RM3_Med14"/>
</dbReference>
<feature type="compositionally biased region" description="Polar residues" evidence="11">
    <location>
        <begin position="990"/>
        <end position="999"/>
    </location>
</feature>
<evidence type="ECO:0000256" key="3">
    <source>
        <dbReference type="ARBA" id="ARBA00019619"/>
    </source>
</evidence>
<dbReference type="OrthoDB" id="205099at2759"/>
<evidence type="ECO:0000313" key="19">
    <source>
        <dbReference type="EMBL" id="KAH7636359.1"/>
    </source>
</evidence>
<dbReference type="Pfam" id="PF22983">
    <property type="entry name" value="RM8_Med14"/>
    <property type="match status" value="1"/>
</dbReference>
<dbReference type="GO" id="GO:0016592">
    <property type="term" value="C:mediator complex"/>
    <property type="evidence" value="ECO:0007669"/>
    <property type="project" value="UniProtKB-UniRule"/>
</dbReference>
<evidence type="ECO:0000259" key="12">
    <source>
        <dbReference type="Pfam" id="PF08638"/>
    </source>
</evidence>
<dbReference type="InterPro" id="IPR056877">
    <property type="entry name" value="Med14_C"/>
</dbReference>
<evidence type="ECO:0000259" key="14">
    <source>
        <dbReference type="Pfam" id="PF22983"/>
    </source>
</evidence>
<feature type="domain" description="Mediator of RNA polymerase II transcription subunit 14 RM2" evidence="13">
    <location>
        <begin position="296"/>
        <end position="358"/>
    </location>
</feature>
<feature type="compositionally biased region" description="Polar residues" evidence="11">
    <location>
        <begin position="1125"/>
        <end position="1142"/>
    </location>
</feature>
<feature type="region of interest" description="Disordered" evidence="11">
    <location>
        <begin position="1057"/>
        <end position="1224"/>
    </location>
</feature>
<keyword evidence="6 10" id="KW-0010">Activator</keyword>
<name>A0A9D4NPU3_DERFA</name>
<dbReference type="PANTHER" id="PTHR12809">
    <property type="entry name" value="MEDIATOR COMPLEX SUBUNIT"/>
    <property type="match status" value="1"/>
</dbReference>
<feature type="domain" description="Mediator complex subunit MED14 N-terminal" evidence="12">
    <location>
        <begin position="28"/>
        <end position="215"/>
    </location>
</feature>
<feature type="compositionally biased region" description="Low complexity" evidence="11">
    <location>
        <begin position="1085"/>
        <end position="1094"/>
    </location>
</feature>
<evidence type="ECO:0000256" key="10">
    <source>
        <dbReference type="RuleBase" id="RU365082"/>
    </source>
</evidence>
<dbReference type="Pfam" id="PF25065">
    <property type="entry name" value="RM3_Med14"/>
    <property type="match status" value="1"/>
</dbReference>
<dbReference type="InterPro" id="IPR056878">
    <property type="entry name" value="RM5_Med14"/>
</dbReference>